<gene>
    <name evidence="9" type="ORF">RIL183_21431</name>
</gene>
<dbReference type="InterPro" id="IPR035906">
    <property type="entry name" value="MetI-like_sf"/>
</dbReference>
<dbReference type="SUPFAM" id="SSF161098">
    <property type="entry name" value="MetI-like"/>
    <property type="match status" value="1"/>
</dbReference>
<dbReference type="GO" id="GO:0005886">
    <property type="term" value="C:plasma membrane"/>
    <property type="evidence" value="ECO:0007669"/>
    <property type="project" value="UniProtKB-SubCell"/>
</dbReference>
<evidence type="ECO:0000313" key="9">
    <source>
        <dbReference type="EMBL" id="CRL37980.1"/>
    </source>
</evidence>
<keyword evidence="6 7" id="KW-0472">Membrane</keyword>
<dbReference type="CDD" id="cd06261">
    <property type="entry name" value="TM_PBP2"/>
    <property type="match status" value="1"/>
</dbReference>
<proteinExistence type="inferred from homology"/>
<feature type="transmembrane region" description="Helical" evidence="7">
    <location>
        <begin position="127"/>
        <end position="149"/>
    </location>
</feature>
<evidence type="ECO:0000256" key="5">
    <source>
        <dbReference type="ARBA" id="ARBA00022989"/>
    </source>
</evidence>
<dbReference type="Gene3D" id="1.10.3720.10">
    <property type="entry name" value="MetI-like"/>
    <property type="match status" value="1"/>
</dbReference>
<keyword evidence="4 7" id="KW-0812">Transmembrane</keyword>
<dbReference type="Pfam" id="PF00528">
    <property type="entry name" value="BPD_transp_1"/>
    <property type="match status" value="1"/>
</dbReference>
<dbReference type="PANTHER" id="PTHR43386:SF1">
    <property type="entry name" value="D,D-DIPEPTIDE TRANSPORT SYSTEM PERMEASE PROTEIN DDPC-RELATED"/>
    <property type="match status" value="1"/>
</dbReference>
<name>A0A0M6WLK3_9FIRM</name>
<dbReference type="PROSITE" id="PS50928">
    <property type="entry name" value="ABC_TM1"/>
    <property type="match status" value="1"/>
</dbReference>
<dbReference type="PANTHER" id="PTHR43386">
    <property type="entry name" value="OLIGOPEPTIDE TRANSPORT SYSTEM PERMEASE PROTEIN APPC"/>
    <property type="match status" value="1"/>
</dbReference>
<comment type="similarity">
    <text evidence="7">Belongs to the binding-protein-dependent transport system permease family.</text>
</comment>
<keyword evidence="2 7" id="KW-0813">Transport</keyword>
<keyword evidence="5 7" id="KW-1133">Transmembrane helix</keyword>
<evidence type="ECO:0000256" key="4">
    <source>
        <dbReference type="ARBA" id="ARBA00022692"/>
    </source>
</evidence>
<dbReference type="InterPro" id="IPR000515">
    <property type="entry name" value="MetI-like"/>
</dbReference>
<protein>
    <submittedName>
        <fullName evidence="9">Binding-protein-dependent transport systems inner membrane component</fullName>
    </submittedName>
</protein>
<keyword evidence="10" id="KW-1185">Reference proteome</keyword>
<feature type="transmembrane region" description="Helical" evidence="7">
    <location>
        <begin position="31"/>
        <end position="53"/>
    </location>
</feature>
<dbReference type="Pfam" id="PF12911">
    <property type="entry name" value="OppC_N"/>
    <property type="match status" value="1"/>
</dbReference>
<evidence type="ECO:0000259" key="8">
    <source>
        <dbReference type="PROSITE" id="PS50928"/>
    </source>
</evidence>
<dbReference type="InterPro" id="IPR050366">
    <property type="entry name" value="BP-dependent_transpt_permease"/>
</dbReference>
<accession>A0A0M6WLK3</accession>
<comment type="subcellular location">
    <subcellularLocation>
        <location evidence="1 7">Cell membrane</location>
        <topology evidence="1 7">Multi-pass membrane protein</topology>
    </subcellularLocation>
</comment>
<feature type="transmembrane region" description="Helical" evidence="7">
    <location>
        <begin position="96"/>
        <end position="120"/>
    </location>
</feature>
<dbReference type="Proteomes" id="UP000049828">
    <property type="component" value="Unassembled WGS sequence"/>
</dbReference>
<evidence type="ECO:0000256" key="7">
    <source>
        <dbReference type="RuleBase" id="RU363032"/>
    </source>
</evidence>
<reference evidence="10" key="1">
    <citation type="submission" date="2015-05" db="EMBL/GenBank/DDBJ databases">
        <authorList>
            <consortium name="Pathogen Informatics"/>
        </authorList>
    </citation>
    <scope>NUCLEOTIDE SEQUENCE [LARGE SCALE GENOMIC DNA]</scope>
    <source>
        <strain evidence="10">L1-83</strain>
    </source>
</reference>
<evidence type="ECO:0000256" key="3">
    <source>
        <dbReference type="ARBA" id="ARBA00022475"/>
    </source>
</evidence>
<dbReference type="OrthoDB" id="9797852at2"/>
<feature type="transmembrane region" description="Helical" evidence="7">
    <location>
        <begin position="263"/>
        <end position="281"/>
    </location>
</feature>
<dbReference type="InterPro" id="IPR025966">
    <property type="entry name" value="OppC_N"/>
</dbReference>
<evidence type="ECO:0000256" key="2">
    <source>
        <dbReference type="ARBA" id="ARBA00022448"/>
    </source>
</evidence>
<keyword evidence="3" id="KW-1003">Cell membrane</keyword>
<dbReference type="RefSeq" id="WP_055039670.1">
    <property type="nucleotide sequence ID" value="NZ_CVRS01000069.1"/>
</dbReference>
<dbReference type="GO" id="GO:0055085">
    <property type="term" value="P:transmembrane transport"/>
    <property type="evidence" value="ECO:0007669"/>
    <property type="project" value="InterPro"/>
</dbReference>
<dbReference type="AlphaFoldDB" id="A0A0M6WLK3"/>
<feature type="transmembrane region" description="Helical" evidence="7">
    <location>
        <begin position="155"/>
        <end position="174"/>
    </location>
</feature>
<feature type="transmembrane region" description="Helical" evidence="7">
    <location>
        <begin position="209"/>
        <end position="236"/>
    </location>
</feature>
<evidence type="ECO:0000313" key="10">
    <source>
        <dbReference type="Proteomes" id="UP000049828"/>
    </source>
</evidence>
<evidence type="ECO:0000256" key="6">
    <source>
        <dbReference type="ARBA" id="ARBA00023136"/>
    </source>
</evidence>
<organism evidence="9 10">
    <name type="scientific">Roseburia inulinivorans</name>
    <dbReference type="NCBI Taxonomy" id="360807"/>
    <lineage>
        <taxon>Bacteria</taxon>
        <taxon>Bacillati</taxon>
        <taxon>Bacillota</taxon>
        <taxon>Clostridia</taxon>
        <taxon>Lachnospirales</taxon>
        <taxon>Lachnospiraceae</taxon>
        <taxon>Roseburia</taxon>
    </lineage>
</organism>
<evidence type="ECO:0000256" key="1">
    <source>
        <dbReference type="ARBA" id="ARBA00004651"/>
    </source>
</evidence>
<sequence length="294" mass="31787">MAKQDKTPKPTKKKKQTQFSQIMGRLSRNKVAMGGLIVLIVIILAAIFAPLIAPYDPNYMDYTGLNQTPSAAHIMGCDNLGRDIFSRILYGGRYSLSLGLICAVIGMFFGVFFGTMVGYYGGQVDNIVMRICDVWMAIPATLLAIIISASLGSGFGYTILALTVGGIPGSIRGTRAMALKEREMEYLEAAKAMNCSEFKIMFKHMMPNIIAPTIVGTTGQIGATMMSAAGLSYIGLGIQPPAAEWGAMCSAARDYIMKYPHMMIWPGVAILITVLAINMLGDGLRDAMDPRLKD</sequence>
<dbReference type="EMBL" id="CVRS01000069">
    <property type="protein sequence ID" value="CRL37980.1"/>
    <property type="molecule type" value="Genomic_DNA"/>
</dbReference>
<feature type="domain" description="ABC transmembrane type-1" evidence="8">
    <location>
        <begin position="92"/>
        <end position="281"/>
    </location>
</feature>